<reference evidence="3" key="2">
    <citation type="submission" date="2019-01" db="EMBL/GenBank/DDBJ databases">
        <title>Genome sequence of Desulfonema ishimotonii strain Tokyo 01.</title>
        <authorList>
            <person name="Fukui M."/>
        </authorList>
    </citation>
    <scope>NUCLEOTIDE SEQUENCE [LARGE SCALE GENOMIC DNA]</scope>
    <source>
        <strain evidence="3">Tokyo 01</strain>
    </source>
</reference>
<proteinExistence type="predicted"/>
<keyword evidence="1" id="KW-1133">Transmembrane helix</keyword>
<evidence type="ECO:0000313" key="2">
    <source>
        <dbReference type="EMBL" id="GBC61958.1"/>
    </source>
</evidence>
<organism evidence="2 3">
    <name type="scientific">Desulfonema ishimotonii</name>
    <dbReference type="NCBI Taxonomy" id="45657"/>
    <lineage>
        <taxon>Bacteria</taxon>
        <taxon>Pseudomonadati</taxon>
        <taxon>Thermodesulfobacteriota</taxon>
        <taxon>Desulfobacteria</taxon>
        <taxon>Desulfobacterales</taxon>
        <taxon>Desulfococcaceae</taxon>
        <taxon>Desulfonema</taxon>
    </lineage>
</organism>
<dbReference type="AlphaFoldDB" id="A0A401FYB0"/>
<keyword evidence="1" id="KW-0812">Transmembrane</keyword>
<gene>
    <name evidence="2" type="ORF">DENIS_2920</name>
</gene>
<protein>
    <submittedName>
        <fullName evidence="2">ABC transporter permease protein</fullName>
    </submittedName>
</protein>
<keyword evidence="1" id="KW-0472">Membrane</keyword>
<name>A0A401FYB0_9BACT</name>
<feature type="transmembrane region" description="Helical" evidence="1">
    <location>
        <begin position="43"/>
        <end position="63"/>
    </location>
</feature>
<keyword evidence="3" id="KW-1185">Reference proteome</keyword>
<reference evidence="3" key="1">
    <citation type="submission" date="2017-11" db="EMBL/GenBank/DDBJ databases">
        <authorList>
            <person name="Watanabe M."/>
            <person name="Kojima H."/>
        </authorList>
    </citation>
    <scope>NUCLEOTIDE SEQUENCE [LARGE SCALE GENOMIC DNA]</scope>
    <source>
        <strain evidence="3">Tokyo 01</strain>
    </source>
</reference>
<evidence type="ECO:0000313" key="3">
    <source>
        <dbReference type="Proteomes" id="UP000288096"/>
    </source>
</evidence>
<sequence length="89" mass="9927">MEEKRSKILQIIDSRTKVMALISIIAEALFLGSLVILPSDQTLYALIACLSILIVTLIGITIIEYTEVKSTKALIENKDILLGLWFFMA</sequence>
<feature type="transmembrane region" description="Helical" evidence="1">
    <location>
        <begin position="20"/>
        <end position="37"/>
    </location>
</feature>
<dbReference type="EMBL" id="BEXT01000001">
    <property type="protein sequence ID" value="GBC61958.1"/>
    <property type="molecule type" value="Genomic_DNA"/>
</dbReference>
<evidence type="ECO:0000256" key="1">
    <source>
        <dbReference type="SAM" id="Phobius"/>
    </source>
</evidence>
<dbReference type="Proteomes" id="UP000288096">
    <property type="component" value="Unassembled WGS sequence"/>
</dbReference>
<comment type="caution">
    <text evidence="2">The sequence shown here is derived from an EMBL/GenBank/DDBJ whole genome shotgun (WGS) entry which is preliminary data.</text>
</comment>
<accession>A0A401FYB0</accession>